<accession>A0A1M6KKB2</accession>
<keyword evidence="3 5" id="KW-0131">Cell cycle</keyword>
<dbReference type="Gene3D" id="3.30.110.150">
    <property type="entry name" value="SepF-like protein"/>
    <property type="match status" value="1"/>
</dbReference>
<dbReference type="GO" id="GO:0005737">
    <property type="term" value="C:cytoplasm"/>
    <property type="evidence" value="ECO:0007669"/>
    <property type="project" value="UniProtKB-SubCell"/>
</dbReference>
<evidence type="ECO:0000313" key="7">
    <source>
        <dbReference type="Proteomes" id="UP000184080"/>
    </source>
</evidence>
<organism evidence="6 7">
    <name type="scientific">Clostridium amylolyticum</name>
    <dbReference type="NCBI Taxonomy" id="1121298"/>
    <lineage>
        <taxon>Bacteria</taxon>
        <taxon>Bacillati</taxon>
        <taxon>Bacillota</taxon>
        <taxon>Clostridia</taxon>
        <taxon>Eubacteriales</taxon>
        <taxon>Clostridiaceae</taxon>
        <taxon>Clostridium</taxon>
    </lineage>
</organism>
<dbReference type="InterPro" id="IPR038594">
    <property type="entry name" value="SepF-like_sf"/>
</dbReference>
<evidence type="ECO:0000256" key="5">
    <source>
        <dbReference type="HAMAP-Rule" id="MF_01197"/>
    </source>
</evidence>
<dbReference type="OrthoDB" id="9815206at2"/>
<dbReference type="Pfam" id="PF04472">
    <property type="entry name" value="SepF"/>
    <property type="match status" value="1"/>
</dbReference>
<keyword evidence="5" id="KW-0963">Cytoplasm</keyword>
<protein>
    <recommendedName>
        <fullName evidence="5">Cell division protein SepF</fullName>
    </recommendedName>
</protein>
<dbReference type="HAMAP" id="MF_01197">
    <property type="entry name" value="SepF"/>
    <property type="match status" value="1"/>
</dbReference>
<keyword evidence="7" id="KW-1185">Reference proteome</keyword>
<comment type="function">
    <text evidence="4 5">Cell division protein that is part of the divisome complex and is recruited early to the Z-ring. Probably stimulates Z-ring formation, perhaps through the cross-linking of FtsZ protofilaments. Its function overlaps with FtsA.</text>
</comment>
<evidence type="ECO:0000256" key="4">
    <source>
        <dbReference type="ARBA" id="ARBA00044936"/>
    </source>
</evidence>
<dbReference type="Proteomes" id="UP000184080">
    <property type="component" value="Unassembled WGS sequence"/>
</dbReference>
<dbReference type="InterPro" id="IPR007561">
    <property type="entry name" value="Cell_div_SepF/SepF-rel"/>
</dbReference>
<dbReference type="STRING" id="1121298.SAMN05444401_3395"/>
<comment type="subcellular location">
    <subcellularLocation>
        <location evidence="5">Cytoplasm</location>
    </subcellularLocation>
    <text evidence="5">Localizes to the division site, in a FtsZ-dependent manner.</text>
</comment>
<keyword evidence="2 5" id="KW-0717">Septation</keyword>
<dbReference type="AlphaFoldDB" id="A0A1M6KKB2"/>
<dbReference type="PANTHER" id="PTHR35798:SF1">
    <property type="entry name" value="CELL DIVISION PROTEIN SEPF"/>
    <property type="match status" value="1"/>
</dbReference>
<gene>
    <name evidence="5" type="primary">sepF</name>
    <name evidence="6" type="ORF">SAMN05444401_3395</name>
</gene>
<dbReference type="GO" id="GO:0043093">
    <property type="term" value="P:FtsZ-dependent cytokinesis"/>
    <property type="evidence" value="ECO:0007669"/>
    <property type="project" value="UniProtKB-UniRule"/>
</dbReference>
<comment type="similarity">
    <text evidence="5">Belongs to the SepF family.</text>
</comment>
<proteinExistence type="inferred from homology"/>
<evidence type="ECO:0000256" key="3">
    <source>
        <dbReference type="ARBA" id="ARBA00023306"/>
    </source>
</evidence>
<comment type="subunit">
    <text evidence="5">Homodimer. Interacts with FtsZ.</text>
</comment>
<dbReference type="InterPro" id="IPR023052">
    <property type="entry name" value="Cell_div_SepF"/>
</dbReference>
<dbReference type="RefSeq" id="WP_073009423.1">
    <property type="nucleotide sequence ID" value="NZ_FQZO01000006.1"/>
</dbReference>
<evidence type="ECO:0000256" key="1">
    <source>
        <dbReference type="ARBA" id="ARBA00022618"/>
    </source>
</evidence>
<dbReference type="GO" id="GO:0000917">
    <property type="term" value="P:division septum assembly"/>
    <property type="evidence" value="ECO:0007669"/>
    <property type="project" value="UniProtKB-KW"/>
</dbReference>
<dbReference type="PANTHER" id="PTHR35798">
    <property type="entry name" value="CELL DIVISION PROTEIN SEPF"/>
    <property type="match status" value="1"/>
</dbReference>
<sequence length="152" mass="17183">MAAKMINKMKEFLGLDEYDEMEDYEDAYEEETEEQDDFEPVIPSSKRGQSKVVNIHTATSAKVSIIRPLDFAEATEVCDDLKNRKIVVINTTSLDIKIAQRLLDFVSGACYALGGEFQEIEKGVYILSPSNVEVTKELKSELSSKGMFNWNK</sequence>
<keyword evidence="1 5" id="KW-0132">Cell division</keyword>
<dbReference type="EMBL" id="FQZO01000006">
    <property type="protein sequence ID" value="SHJ59375.1"/>
    <property type="molecule type" value="Genomic_DNA"/>
</dbReference>
<evidence type="ECO:0000313" key="6">
    <source>
        <dbReference type="EMBL" id="SHJ59375.1"/>
    </source>
</evidence>
<evidence type="ECO:0000256" key="2">
    <source>
        <dbReference type="ARBA" id="ARBA00023210"/>
    </source>
</evidence>
<name>A0A1M6KKB2_9CLOT</name>
<reference evidence="6 7" key="1">
    <citation type="submission" date="2016-11" db="EMBL/GenBank/DDBJ databases">
        <authorList>
            <person name="Jaros S."/>
            <person name="Januszkiewicz K."/>
            <person name="Wedrychowicz H."/>
        </authorList>
    </citation>
    <scope>NUCLEOTIDE SEQUENCE [LARGE SCALE GENOMIC DNA]</scope>
    <source>
        <strain evidence="6 7">DSM 21864</strain>
    </source>
</reference>